<dbReference type="EMBL" id="JBDJPC010000010">
    <property type="protein sequence ID" value="KAL1490312.1"/>
    <property type="molecule type" value="Genomic_DNA"/>
</dbReference>
<feature type="region of interest" description="Disordered" evidence="1">
    <location>
        <begin position="1"/>
        <end position="26"/>
    </location>
</feature>
<keyword evidence="3" id="KW-1185">Reference proteome</keyword>
<accession>A0ABD1E6K0</accession>
<comment type="caution">
    <text evidence="2">The sequence shown here is derived from an EMBL/GenBank/DDBJ whole genome shotgun (WGS) entry which is preliminary data.</text>
</comment>
<dbReference type="Proteomes" id="UP001566132">
    <property type="component" value="Unassembled WGS sequence"/>
</dbReference>
<evidence type="ECO:0000256" key="1">
    <source>
        <dbReference type="SAM" id="MobiDB-lite"/>
    </source>
</evidence>
<protein>
    <submittedName>
        <fullName evidence="2">Uncharacterized protein</fullName>
    </submittedName>
</protein>
<dbReference type="AlphaFoldDB" id="A0ABD1E6K0"/>
<gene>
    <name evidence="2" type="ORF">ABEB36_013028</name>
</gene>
<proteinExistence type="predicted"/>
<name>A0ABD1E6K0_HYPHA</name>
<organism evidence="2 3">
    <name type="scientific">Hypothenemus hampei</name>
    <name type="common">Coffee berry borer</name>
    <dbReference type="NCBI Taxonomy" id="57062"/>
    <lineage>
        <taxon>Eukaryota</taxon>
        <taxon>Metazoa</taxon>
        <taxon>Ecdysozoa</taxon>
        <taxon>Arthropoda</taxon>
        <taxon>Hexapoda</taxon>
        <taxon>Insecta</taxon>
        <taxon>Pterygota</taxon>
        <taxon>Neoptera</taxon>
        <taxon>Endopterygota</taxon>
        <taxon>Coleoptera</taxon>
        <taxon>Polyphaga</taxon>
        <taxon>Cucujiformia</taxon>
        <taxon>Curculionidae</taxon>
        <taxon>Scolytinae</taxon>
        <taxon>Hypothenemus</taxon>
    </lineage>
</organism>
<evidence type="ECO:0000313" key="2">
    <source>
        <dbReference type="EMBL" id="KAL1490312.1"/>
    </source>
</evidence>
<evidence type="ECO:0000313" key="3">
    <source>
        <dbReference type="Proteomes" id="UP001566132"/>
    </source>
</evidence>
<reference evidence="2 3" key="1">
    <citation type="submission" date="2024-05" db="EMBL/GenBank/DDBJ databases">
        <title>Genetic variation in Jamaican populations of the coffee berry borer (Hypothenemus hampei).</title>
        <authorList>
            <person name="Errbii M."/>
            <person name="Myrie A."/>
        </authorList>
    </citation>
    <scope>NUCLEOTIDE SEQUENCE [LARGE SCALE GENOMIC DNA]</scope>
    <source>
        <strain evidence="2">JA-Hopewell-2020-01-JO</strain>
        <tissue evidence="2">Whole body</tissue>
    </source>
</reference>
<sequence>MPIFCTKPTPVMTNSDRPDGFSPLEMNRLGLCPANVDGKGHKEPGMDRGKFSFMKSKDEKSEYEYNQEQAPLPDRCSSGNEKTSTFMLCYTQENLNNEGSAETVVPYEAV</sequence>